<evidence type="ECO:0000313" key="4">
    <source>
        <dbReference type="EMBL" id="CAG8956337.1"/>
    </source>
</evidence>
<dbReference type="InterPro" id="IPR050266">
    <property type="entry name" value="AB_hydrolase_sf"/>
</dbReference>
<evidence type="ECO:0000313" key="5">
    <source>
        <dbReference type="Proteomes" id="UP000696280"/>
    </source>
</evidence>
<name>A0A9N9L3H9_9HELO</name>
<organism evidence="4 5">
    <name type="scientific">Hymenoscyphus fraxineus</name>
    <dbReference type="NCBI Taxonomy" id="746836"/>
    <lineage>
        <taxon>Eukaryota</taxon>
        <taxon>Fungi</taxon>
        <taxon>Dikarya</taxon>
        <taxon>Ascomycota</taxon>
        <taxon>Pezizomycotina</taxon>
        <taxon>Leotiomycetes</taxon>
        <taxon>Helotiales</taxon>
        <taxon>Helotiaceae</taxon>
        <taxon>Hymenoscyphus</taxon>
    </lineage>
</organism>
<dbReference type="InterPro" id="IPR002410">
    <property type="entry name" value="Peptidase_S33"/>
</dbReference>
<dbReference type="SUPFAM" id="SSF53474">
    <property type="entry name" value="alpha/beta-Hydrolases"/>
    <property type="match status" value="1"/>
</dbReference>
<comment type="caution">
    <text evidence="4">The sequence shown here is derived from an EMBL/GenBank/DDBJ whole genome shotgun (WGS) entry which is preliminary data.</text>
</comment>
<protein>
    <recommendedName>
        <fullName evidence="3">AB hydrolase-1 domain-containing protein</fullName>
    </recommendedName>
</protein>
<keyword evidence="2" id="KW-0378">Hydrolase</keyword>
<dbReference type="Gene3D" id="3.40.50.1820">
    <property type="entry name" value="alpha/beta hydrolase"/>
    <property type="match status" value="1"/>
</dbReference>
<evidence type="ECO:0000256" key="2">
    <source>
        <dbReference type="ARBA" id="ARBA00022801"/>
    </source>
</evidence>
<reference evidence="4" key="1">
    <citation type="submission" date="2021-07" db="EMBL/GenBank/DDBJ databases">
        <authorList>
            <person name="Durling M."/>
        </authorList>
    </citation>
    <scope>NUCLEOTIDE SEQUENCE</scope>
</reference>
<gene>
    <name evidence="4" type="ORF">HYFRA_00003717</name>
</gene>
<sequence length="311" mass="35157">MADPWKDFHDGLAPFNYPRAKKQLHTYYHAFSPHSPTTNKVITSLIIIHGGPGLSHDYLLAHSYLSTHHQIPIILYDQIGSGRSTHLPETASVLNFWTEDIFLEQLTQLITHLGIKEYDILGHSWGGMLASKFAGKRPRGLRRLVLVNAAASKRASLENRWKYRREMSEGEQEVLDRCERQGTTGSREYRDAFEAFVERHVCCVDAGEGWGVSEKWAEGDDTVARAMGDNSFWESSGYMKDWDTAEDAKNIDVPTIVINGIKEFASGDAVKPFLDHIPDVRLVTLEGTTHSPHVEAKERYMKVVADFLKSE</sequence>
<dbReference type="NCBIfam" id="TIGR01250">
    <property type="entry name" value="pro_imino_pep_2"/>
    <property type="match status" value="1"/>
</dbReference>
<proteinExistence type="inferred from homology"/>
<accession>A0A9N9L3H9</accession>
<dbReference type="PANTHER" id="PTHR43798:SF33">
    <property type="entry name" value="HYDROLASE, PUTATIVE (AFU_ORTHOLOGUE AFUA_2G14860)-RELATED"/>
    <property type="match status" value="1"/>
</dbReference>
<dbReference type="Pfam" id="PF00561">
    <property type="entry name" value="Abhydrolase_1"/>
    <property type="match status" value="1"/>
</dbReference>
<dbReference type="InterPro" id="IPR000073">
    <property type="entry name" value="AB_hydrolase_1"/>
</dbReference>
<feature type="domain" description="AB hydrolase-1" evidence="3">
    <location>
        <begin position="45"/>
        <end position="163"/>
    </location>
</feature>
<comment type="similarity">
    <text evidence="1">Belongs to the peptidase S33 family.</text>
</comment>
<dbReference type="GO" id="GO:0006508">
    <property type="term" value="P:proteolysis"/>
    <property type="evidence" value="ECO:0007669"/>
    <property type="project" value="InterPro"/>
</dbReference>
<dbReference type="InterPro" id="IPR005945">
    <property type="entry name" value="Pro_imino_pep"/>
</dbReference>
<dbReference type="Proteomes" id="UP000696280">
    <property type="component" value="Unassembled WGS sequence"/>
</dbReference>
<dbReference type="PRINTS" id="PR00793">
    <property type="entry name" value="PROAMNOPTASE"/>
</dbReference>
<dbReference type="PRINTS" id="PR00111">
    <property type="entry name" value="ABHYDROLASE"/>
</dbReference>
<evidence type="ECO:0000259" key="3">
    <source>
        <dbReference type="Pfam" id="PF00561"/>
    </source>
</evidence>
<dbReference type="AlphaFoldDB" id="A0A9N9L3H9"/>
<dbReference type="PANTHER" id="PTHR43798">
    <property type="entry name" value="MONOACYLGLYCEROL LIPASE"/>
    <property type="match status" value="1"/>
</dbReference>
<dbReference type="PIRSF" id="PIRSF005539">
    <property type="entry name" value="Pept_S33_TRI_F1"/>
    <property type="match status" value="1"/>
</dbReference>
<dbReference type="GO" id="GO:0016020">
    <property type="term" value="C:membrane"/>
    <property type="evidence" value="ECO:0007669"/>
    <property type="project" value="TreeGrafter"/>
</dbReference>
<keyword evidence="5" id="KW-1185">Reference proteome</keyword>
<dbReference type="EMBL" id="CAJVRL010000070">
    <property type="protein sequence ID" value="CAG8956337.1"/>
    <property type="molecule type" value="Genomic_DNA"/>
</dbReference>
<evidence type="ECO:0000256" key="1">
    <source>
        <dbReference type="ARBA" id="ARBA00010088"/>
    </source>
</evidence>
<dbReference type="GO" id="GO:0008233">
    <property type="term" value="F:peptidase activity"/>
    <property type="evidence" value="ECO:0007669"/>
    <property type="project" value="InterPro"/>
</dbReference>
<dbReference type="InterPro" id="IPR029058">
    <property type="entry name" value="AB_hydrolase_fold"/>
</dbReference>
<dbReference type="OrthoDB" id="190201at2759"/>